<dbReference type="AlphaFoldDB" id="A0A8J6MCP9"/>
<evidence type="ECO:0000313" key="2">
    <source>
        <dbReference type="Proteomes" id="UP000607645"/>
    </source>
</evidence>
<comment type="caution">
    <text evidence="1">The sequence shown here is derived from an EMBL/GenBank/DDBJ whole genome shotgun (WGS) entry which is preliminary data.</text>
</comment>
<evidence type="ECO:0000313" key="1">
    <source>
        <dbReference type="EMBL" id="MBC5737091.1"/>
    </source>
</evidence>
<reference evidence="1" key="1">
    <citation type="submission" date="2020-08" db="EMBL/GenBank/DDBJ databases">
        <title>Genome public.</title>
        <authorList>
            <person name="Liu C."/>
            <person name="Sun Q."/>
        </authorList>
    </citation>
    <scope>NUCLEOTIDE SEQUENCE</scope>
    <source>
        <strain evidence="1">NSJ-52</strain>
    </source>
</reference>
<name>A0A8J6MCP9_9FIRM</name>
<dbReference type="EMBL" id="JACOPQ010000005">
    <property type="protein sequence ID" value="MBC5737091.1"/>
    <property type="molecule type" value="Genomic_DNA"/>
</dbReference>
<proteinExistence type="predicted"/>
<sequence length="121" mass="13624">MRPVFEIDGKDFSWLIEEGGIKWSRNDLDSDKSGRTLDGAMQRSRIGIKRKLSVTCLRMTTEQLMTLNAALLPAFIQVKYLDAIDGVTTRTFYGSAVEAATLVYIDGETHWSSTAFDLIER</sequence>
<keyword evidence="2" id="KW-1185">Reference proteome</keyword>
<organism evidence="1 2">
    <name type="scientific">Lawsonibacter faecis</name>
    <dbReference type="NCBI Taxonomy" id="2763052"/>
    <lineage>
        <taxon>Bacteria</taxon>
        <taxon>Bacillati</taxon>
        <taxon>Bacillota</taxon>
        <taxon>Clostridia</taxon>
        <taxon>Eubacteriales</taxon>
        <taxon>Oscillospiraceae</taxon>
        <taxon>Lawsonibacter</taxon>
    </lineage>
</organism>
<accession>A0A8J6MCP9</accession>
<protein>
    <submittedName>
        <fullName evidence="1">Uncharacterized protein</fullName>
    </submittedName>
</protein>
<gene>
    <name evidence="1" type="ORF">H8S62_08700</name>
</gene>
<dbReference type="Proteomes" id="UP000607645">
    <property type="component" value="Unassembled WGS sequence"/>
</dbReference>
<dbReference type="RefSeq" id="WP_186919037.1">
    <property type="nucleotide sequence ID" value="NZ_JACOPQ010000005.1"/>
</dbReference>